<feature type="non-terminal residue" evidence="1">
    <location>
        <position position="41"/>
    </location>
</feature>
<evidence type="ECO:0000313" key="1">
    <source>
        <dbReference type="EMBL" id="MBA4454095.1"/>
    </source>
</evidence>
<protein>
    <submittedName>
        <fullName evidence="1">Uncharacterized protein</fullName>
    </submittedName>
</protein>
<organism evidence="1 2">
    <name type="scientific">Candidatus Nitrosomaritimum aestuariumsis</name>
    <dbReference type="NCBI Taxonomy" id="3342354"/>
    <lineage>
        <taxon>Archaea</taxon>
        <taxon>Nitrososphaerota</taxon>
        <taxon>Nitrososphaeria</taxon>
        <taxon>Nitrosopumilales</taxon>
        <taxon>Nitrosopumilaceae</taxon>
        <taxon>Candidatus Nitrosomaritimum</taxon>
    </lineage>
</organism>
<accession>A0AC60W327</accession>
<evidence type="ECO:0000313" key="2">
    <source>
        <dbReference type="Proteomes" id="UP000526786"/>
    </source>
</evidence>
<dbReference type="Proteomes" id="UP000526786">
    <property type="component" value="Unassembled WGS sequence"/>
</dbReference>
<comment type="caution">
    <text evidence="1">The sequence shown here is derived from an EMBL/GenBank/DDBJ whole genome shotgun (WGS) entry which is preliminary data.</text>
</comment>
<name>A0AC60W327_9ARCH</name>
<sequence>MQQNVGKEVLIRLKSNITAKGKLKNFDQHLNLSLKDGNVKS</sequence>
<proteinExistence type="predicted"/>
<gene>
    <name evidence="1" type="ORF">H2B05_04040</name>
</gene>
<reference evidence="1 2" key="1">
    <citation type="journal article" date="2020" name="Appl. Environ. Microbiol.">
        <title>Genomic Characteristics of a Novel Species of Ammonia-Oxidizing Archaea from the Jiulong River Estuary.</title>
        <authorList>
            <person name="Zou D."/>
            <person name="Wan R."/>
            <person name="Han L."/>
            <person name="Xu M.N."/>
            <person name="Liu Y."/>
            <person name="Liu H."/>
            <person name="Kao S.J."/>
            <person name="Li M."/>
        </authorList>
    </citation>
    <scope>NUCLEOTIDE SEQUENCE [LARGE SCALE GENOMIC DNA]</scope>
    <source>
        <strain evidence="1">W2bin3</strain>
    </source>
</reference>
<dbReference type="EMBL" id="JACENC010000157">
    <property type="protein sequence ID" value="MBA4454095.1"/>
    <property type="molecule type" value="Genomic_DNA"/>
</dbReference>